<evidence type="ECO:0000256" key="5">
    <source>
        <dbReference type="ARBA" id="ARBA00019723"/>
    </source>
</evidence>
<evidence type="ECO:0000256" key="9">
    <source>
        <dbReference type="HAMAP-Rule" id="MF_00424"/>
    </source>
</evidence>
<evidence type="ECO:0000256" key="4">
    <source>
        <dbReference type="ARBA" id="ARBA00011520"/>
    </source>
</evidence>
<evidence type="ECO:0000313" key="11">
    <source>
        <dbReference type="EMBL" id="AIE96696.1"/>
    </source>
</evidence>
<dbReference type="Gene3D" id="3.30.420.60">
    <property type="entry name" value="eRF1 domain 2"/>
    <property type="match status" value="1"/>
</dbReference>
<evidence type="ECO:0000256" key="3">
    <source>
        <dbReference type="ARBA" id="ARBA00005326"/>
    </source>
</evidence>
<dbReference type="InterPro" id="IPR020918">
    <property type="entry name" value="Peptide_chain-rel_aRF1"/>
</dbReference>
<dbReference type="GO" id="GO:0005737">
    <property type="term" value="C:cytoplasm"/>
    <property type="evidence" value="ECO:0007669"/>
    <property type="project" value="UniProtKB-SubCell"/>
</dbReference>
<keyword evidence="7 9" id="KW-0648">Protein biosynthesis</keyword>
<dbReference type="SUPFAM" id="SSF55315">
    <property type="entry name" value="L30e-like"/>
    <property type="match status" value="1"/>
</dbReference>
<evidence type="ECO:0000256" key="6">
    <source>
        <dbReference type="ARBA" id="ARBA00022490"/>
    </source>
</evidence>
<evidence type="ECO:0000256" key="7">
    <source>
        <dbReference type="ARBA" id="ARBA00022917"/>
    </source>
</evidence>
<dbReference type="NCBIfam" id="TIGR03676">
    <property type="entry name" value="aRF1_eRF1"/>
    <property type="match status" value="1"/>
</dbReference>
<dbReference type="SUPFAM" id="SSF55481">
    <property type="entry name" value="N-terminal domain of eukaryotic peptide chain release factor subunit 1, ERF1"/>
    <property type="match status" value="1"/>
</dbReference>
<accession>A0A075G4F4</accession>
<keyword evidence="6 9" id="KW-0963">Cytoplasm</keyword>
<dbReference type="AlphaFoldDB" id="A0A075G4F4"/>
<evidence type="ECO:0000256" key="1">
    <source>
        <dbReference type="ARBA" id="ARBA00002832"/>
    </source>
</evidence>
<dbReference type="SUPFAM" id="SSF53137">
    <property type="entry name" value="Translational machinery components"/>
    <property type="match status" value="1"/>
</dbReference>
<dbReference type="InterPro" id="IPR005142">
    <property type="entry name" value="eRF1_3"/>
</dbReference>
<dbReference type="GO" id="GO:0016149">
    <property type="term" value="F:translation release factor activity, codon specific"/>
    <property type="evidence" value="ECO:0007669"/>
    <property type="project" value="UniProtKB-UniRule"/>
</dbReference>
<evidence type="ECO:0000256" key="8">
    <source>
        <dbReference type="ARBA" id="ARBA00031168"/>
    </source>
</evidence>
<dbReference type="InterPro" id="IPR005140">
    <property type="entry name" value="eRF1_Pelota-like_N"/>
</dbReference>
<dbReference type="PANTHER" id="PTHR10113">
    <property type="entry name" value="PEPTIDE CHAIN RELEASE FACTOR SUBUNIT 1"/>
    <property type="match status" value="1"/>
</dbReference>
<name>A0A075G4F4_9EURY</name>
<dbReference type="HAMAP" id="MF_00424">
    <property type="entry name" value="Rel_fact_arch_1"/>
    <property type="match status" value="1"/>
</dbReference>
<protein>
    <recommendedName>
        <fullName evidence="5 9">Peptide chain release factor subunit 1</fullName>
    </recommendedName>
    <alternativeName>
        <fullName evidence="8 9">Translation termination factor aRF1</fullName>
    </alternativeName>
</protein>
<evidence type="ECO:0000256" key="2">
    <source>
        <dbReference type="ARBA" id="ARBA00004496"/>
    </source>
</evidence>
<feature type="domain" description="eRF1/Pelota-like N-terminal" evidence="10">
    <location>
        <begin position="33"/>
        <end position="169"/>
    </location>
</feature>
<dbReference type="InterPro" id="IPR005141">
    <property type="entry name" value="eRF1_2"/>
</dbReference>
<dbReference type="Pfam" id="PF03465">
    <property type="entry name" value="eRF1_3"/>
    <property type="match status" value="1"/>
</dbReference>
<sequence>MGTHTPFQCLRRDHGEGLKCRPYGLSQRNGMSDDLAQQQRRLRLKKALEDLMSMRGMGTELVTIIIPPDRMIHDARQYLSQEVGQAANIKSKSTRKHVADAIESAISTINRYKTPGERGIGIFVGHVIVGNNKTRLISTVIDDPPEPFPSFRYRCDSRFEVSQLEEMLIDRAAYGLFVIDRSESAYGMATGKRMHCQEHITSQVPSKHGRGGQSAQRFERLIEEAAHNFFKKSSERACAYWLPQIENLRGIIVGGPGATKDFVVKNDYFHHEIKKLIREPLFDVGYSNESGLRELIQRAGGLMDQIELDAERNLVDSFLREVMQPSPKATYGEAMVRTALDQGAVATLLLSEALRQRRVGWACKPCKHEWEETQMTRSDIPNCPSCDSEDIREDPDRTMDLIDEMSMLAGRTSSSVSLISMDTEEGATLFDAFGGVAAILRYAWS</sequence>
<reference evidence="11" key="1">
    <citation type="journal article" date="2014" name="Genome Biol. Evol.">
        <title>Pangenome evidence for extensive interdomain horizontal transfer affecting lineage core and shell genes in uncultured planktonic thaumarchaeota and euryarchaeota.</title>
        <authorList>
            <person name="Deschamps P."/>
            <person name="Zivanovic Y."/>
            <person name="Moreira D."/>
            <person name="Rodriguez-Valera F."/>
            <person name="Lopez-Garcia P."/>
        </authorList>
    </citation>
    <scope>NUCLEOTIDE SEQUENCE</scope>
</reference>
<proteinExistence type="inferred from homology"/>
<organism evidence="11">
    <name type="scientific">uncultured marine group II/III euryarchaeote AD1000_86_F07</name>
    <dbReference type="NCBI Taxonomy" id="1457816"/>
    <lineage>
        <taxon>Archaea</taxon>
        <taxon>Methanobacteriati</taxon>
        <taxon>Methanobacteriota</taxon>
        <taxon>environmental samples</taxon>
    </lineage>
</organism>
<comment type="function">
    <text evidence="1 9">Directs the termination of nascent peptide synthesis (translation) in response to the termination codons UAA, UAG and UGA.</text>
</comment>
<dbReference type="Pfam" id="PF03463">
    <property type="entry name" value="eRF1_1"/>
    <property type="match status" value="1"/>
</dbReference>
<comment type="subcellular location">
    <subcellularLocation>
        <location evidence="2 9">Cytoplasm</location>
    </subcellularLocation>
</comment>
<dbReference type="SMART" id="SM01194">
    <property type="entry name" value="eRF1_1"/>
    <property type="match status" value="1"/>
</dbReference>
<gene>
    <name evidence="11" type="primary">ERF1</name>
    <name evidence="9" type="synonym">prf1</name>
</gene>
<dbReference type="InterPro" id="IPR024049">
    <property type="entry name" value="eRF1_1_sf"/>
</dbReference>
<evidence type="ECO:0000259" key="10">
    <source>
        <dbReference type="SMART" id="SM01194"/>
    </source>
</evidence>
<dbReference type="Gene3D" id="3.30.1330.30">
    <property type="match status" value="1"/>
</dbReference>
<dbReference type="InterPro" id="IPR042226">
    <property type="entry name" value="eFR1_2_sf"/>
</dbReference>
<dbReference type="Gene3D" id="3.30.960.10">
    <property type="entry name" value="eRF1 domain 1"/>
    <property type="match status" value="1"/>
</dbReference>
<dbReference type="InterPro" id="IPR004403">
    <property type="entry name" value="Peptide_chain-rel_eRF1/aRF1"/>
</dbReference>
<dbReference type="EMBL" id="KF900486">
    <property type="protein sequence ID" value="AIE96696.1"/>
    <property type="molecule type" value="Genomic_DNA"/>
</dbReference>
<comment type="subunit">
    <text evidence="4 9">Heterodimer of two subunits, one of which binds GTP.</text>
</comment>
<dbReference type="Pfam" id="PF03464">
    <property type="entry name" value="eRF1_2"/>
    <property type="match status" value="1"/>
</dbReference>
<dbReference type="InterPro" id="IPR029064">
    <property type="entry name" value="Ribosomal_eL30-like_sf"/>
</dbReference>
<comment type="similarity">
    <text evidence="3 9">Belongs to the eukaryotic release factor 1 family.</text>
</comment>